<dbReference type="NCBIfam" id="TIGR00570">
    <property type="entry name" value="cdk7"/>
    <property type="match status" value="1"/>
</dbReference>
<comment type="subcellular location">
    <subcellularLocation>
        <location evidence="1">Nucleus</location>
    </subcellularLocation>
</comment>
<dbReference type="GO" id="GO:0061575">
    <property type="term" value="F:cyclin-dependent protein serine/threonine kinase activator activity"/>
    <property type="evidence" value="ECO:0007669"/>
    <property type="project" value="InterPro"/>
</dbReference>
<keyword evidence="6" id="KW-0539">Nucleus</keyword>
<feature type="domain" description="RING-type" evidence="12">
    <location>
        <begin position="64"/>
        <end position="108"/>
    </location>
</feature>
<dbReference type="GO" id="GO:0008270">
    <property type="term" value="F:zinc ion binding"/>
    <property type="evidence" value="ECO:0007669"/>
    <property type="project" value="UniProtKB-KW"/>
</dbReference>
<evidence type="ECO:0000313" key="14">
    <source>
        <dbReference type="Proteomes" id="UP000284706"/>
    </source>
</evidence>
<dbReference type="SUPFAM" id="SSF57850">
    <property type="entry name" value="RING/U-box"/>
    <property type="match status" value="1"/>
</dbReference>
<evidence type="ECO:0000256" key="8">
    <source>
        <dbReference type="ARBA" id="ARBA00033277"/>
    </source>
</evidence>
<dbReference type="Gene3D" id="3.30.40.10">
    <property type="entry name" value="Zinc/RING finger domain, C3HC4 (zinc finger)"/>
    <property type="match status" value="1"/>
</dbReference>
<keyword evidence="10" id="KW-0175">Coiled coil</keyword>
<evidence type="ECO:0000313" key="13">
    <source>
        <dbReference type="EMBL" id="PPQ74207.1"/>
    </source>
</evidence>
<dbReference type="InterPro" id="IPR013083">
    <property type="entry name" value="Znf_RING/FYVE/PHD"/>
</dbReference>
<dbReference type="GO" id="GO:0006289">
    <property type="term" value="P:nucleotide-excision repair"/>
    <property type="evidence" value="ECO:0007669"/>
    <property type="project" value="InterPro"/>
</dbReference>
<keyword evidence="14" id="KW-1185">Reference proteome</keyword>
<dbReference type="STRING" id="231916.A0A409W6Q5"/>
<evidence type="ECO:0000256" key="2">
    <source>
        <dbReference type="ARBA" id="ARBA00022257"/>
    </source>
</evidence>
<feature type="coiled-coil region" evidence="10">
    <location>
        <begin position="206"/>
        <end position="244"/>
    </location>
</feature>
<accession>A0A409W6Q5</accession>
<evidence type="ECO:0000256" key="5">
    <source>
        <dbReference type="ARBA" id="ARBA00022833"/>
    </source>
</evidence>
<feature type="region of interest" description="Disordered" evidence="11">
    <location>
        <begin position="1"/>
        <end position="47"/>
    </location>
</feature>
<name>A0A409W6Q5_9AGAR</name>
<organism evidence="13 14">
    <name type="scientific">Gymnopilus dilepis</name>
    <dbReference type="NCBI Taxonomy" id="231916"/>
    <lineage>
        <taxon>Eukaryota</taxon>
        <taxon>Fungi</taxon>
        <taxon>Dikarya</taxon>
        <taxon>Basidiomycota</taxon>
        <taxon>Agaricomycotina</taxon>
        <taxon>Agaricomycetes</taxon>
        <taxon>Agaricomycetidae</taxon>
        <taxon>Agaricales</taxon>
        <taxon>Agaricineae</taxon>
        <taxon>Hymenogastraceae</taxon>
        <taxon>Gymnopilus</taxon>
    </lineage>
</organism>
<gene>
    <name evidence="13" type="ORF">CVT26_004498</name>
</gene>
<proteinExistence type="predicted"/>
<dbReference type="InterPro" id="IPR004575">
    <property type="entry name" value="MAT1/Tfb3"/>
</dbReference>
<dbReference type="Pfam" id="PF06391">
    <property type="entry name" value="MAT1"/>
    <property type="match status" value="1"/>
</dbReference>
<dbReference type="InParanoid" id="A0A409W6Q5"/>
<comment type="caution">
    <text evidence="13">The sequence shown here is derived from an EMBL/GenBank/DDBJ whole genome shotgun (WGS) entry which is preliminary data.</text>
</comment>
<evidence type="ECO:0000256" key="10">
    <source>
        <dbReference type="SAM" id="Coils"/>
    </source>
</evidence>
<evidence type="ECO:0000259" key="12">
    <source>
        <dbReference type="PROSITE" id="PS50089"/>
    </source>
</evidence>
<dbReference type="InterPro" id="IPR015877">
    <property type="entry name" value="MAT1_centre"/>
</dbReference>
<evidence type="ECO:0000256" key="3">
    <source>
        <dbReference type="ARBA" id="ARBA00022723"/>
    </source>
</evidence>
<dbReference type="SMART" id="SM00184">
    <property type="entry name" value="RING"/>
    <property type="match status" value="1"/>
</dbReference>
<keyword evidence="5" id="KW-0862">Zinc</keyword>
<evidence type="ECO:0000256" key="6">
    <source>
        <dbReference type="ARBA" id="ARBA00023242"/>
    </source>
</evidence>
<dbReference type="PANTHER" id="PTHR12683:SF13">
    <property type="entry name" value="CDK-ACTIVATING KINASE ASSEMBLY FACTOR MAT1"/>
    <property type="match status" value="1"/>
</dbReference>
<sequence length="389" mass="43876">MSNRPAVGGWLQGKTVRKGGGLTSSSHTRSSTPQVQSTSTTIFGGGVKDASGRTTEYFSMDDQCPVCKSDRYLNPKLRLLVSSCYHKMCESCIDRLFTLGPAPCPICNKILRKLAFTPQTFEDLSVEKEVAVRRRIAKEFNKRRDDFPDLRSYNDYLEEVEDITFNLINDIDIPQTEARIAKYRAENAALIELNIQREEAYAQTLREQEEADRRERELRASQLRREEEEEREEREKERREIIDKLETSDKSAAKLIAKSRANALRRASARATSSTSTVVQSNAKLLRTRAATDIPDIPHVPFNDNYYSYDDKYELRPGGFDDFFSEAVRKDREGIMRAGGYRIEEAWERALRCAVAGLDLPPLVGLEGVLQSLPATDASGDVIMAVAAG</sequence>
<dbReference type="PROSITE" id="PS50089">
    <property type="entry name" value="ZF_RING_2"/>
    <property type="match status" value="1"/>
</dbReference>
<evidence type="ECO:0000256" key="11">
    <source>
        <dbReference type="SAM" id="MobiDB-lite"/>
    </source>
</evidence>
<dbReference type="FunCoup" id="A0A409W6Q5">
    <property type="interactions" value="296"/>
</dbReference>
<dbReference type="InterPro" id="IPR001841">
    <property type="entry name" value="Znf_RING"/>
</dbReference>
<evidence type="ECO:0000256" key="9">
    <source>
        <dbReference type="PROSITE-ProRule" id="PRU00175"/>
    </source>
</evidence>
<dbReference type="AlphaFoldDB" id="A0A409W6Q5"/>
<dbReference type="EMBL" id="NHYE01005356">
    <property type="protein sequence ID" value="PPQ74207.1"/>
    <property type="molecule type" value="Genomic_DNA"/>
</dbReference>
<dbReference type="PROSITE" id="PS00518">
    <property type="entry name" value="ZF_RING_1"/>
    <property type="match status" value="1"/>
</dbReference>
<dbReference type="Pfam" id="PF17121">
    <property type="entry name" value="zf-C3HC4_5"/>
    <property type="match status" value="1"/>
</dbReference>
<dbReference type="GO" id="GO:0070985">
    <property type="term" value="C:transcription factor TFIIK complex"/>
    <property type="evidence" value="ECO:0007669"/>
    <property type="project" value="UniProtKB-ARBA"/>
</dbReference>
<evidence type="ECO:0000256" key="1">
    <source>
        <dbReference type="ARBA" id="ARBA00004123"/>
    </source>
</evidence>
<evidence type="ECO:0000256" key="7">
    <source>
        <dbReference type="ARBA" id="ARBA00029873"/>
    </source>
</evidence>
<dbReference type="FunFam" id="3.30.40.10:FF:000037">
    <property type="entry name" value="Cdk-activating kinase assembly factor MAT1, centre"/>
    <property type="match status" value="1"/>
</dbReference>
<reference evidence="13 14" key="1">
    <citation type="journal article" date="2018" name="Evol. Lett.">
        <title>Horizontal gene cluster transfer increased hallucinogenic mushroom diversity.</title>
        <authorList>
            <person name="Reynolds H.T."/>
            <person name="Vijayakumar V."/>
            <person name="Gluck-Thaler E."/>
            <person name="Korotkin H.B."/>
            <person name="Matheny P.B."/>
            <person name="Slot J.C."/>
        </authorList>
    </citation>
    <scope>NUCLEOTIDE SEQUENCE [LARGE SCALE GENOMIC DNA]</scope>
    <source>
        <strain evidence="13 14">SRW20</strain>
    </source>
</reference>
<dbReference type="OrthoDB" id="5963at2759"/>
<protein>
    <recommendedName>
        <fullName evidence="2">RNA polymerase II transcription factor B subunit 3</fullName>
    </recommendedName>
    <alternativeName>
        <fullName evidence="8">RNA polymerase II transcription factor B 38 kDa subunit</fullName>
    </alternativeName>
    <alternativeName>
        <fullName evidence="7">RNA polymerase II transcription factor B p38 subunit</fullName>
    </alternativeName>
</protein>
<evidence type="ECO:0000256" key="4">
    <source>
        <dbReference type="ARBA" id="ARBA00022771"/>
    </source>
</evidence>
<dbReference type="CDD" id="cd16573">
    <property type="entry name" value="RING-HC_TFB3-like"/>
    <property type="match status" value="1"/>
</dbReference>
<dbReference type="PANTHER" id="PTHR12683">
    <property type="entry name" value="CDK-ACTIVATING KINASE ASSEMBLY FACTOR MAT1"/>
    <property type="match status" value="1"/>
</dbReference>
<dbReference type="Proteomes" id="UP000284706">
    <property type="component" value="Unassembled WGS sequence"/>
</dbReference>
<dbReference type="InterPro" id="IPR017907">
    <property type="entry name" value="Znf_RING_CS"/>
</dbReference>
<feature type="compositionally biased region" description="Low complexity" evidence="11">
    <location>
        <begin position="28"/>
        <end position="41"/>
    </location>
</feature>
<keyword evidence="3" id="KW-0479">Metal-binding</keyword>
<keyword evidence="4 9" id="KW-0863">Zinc-finger</keyword>
<dbReference type="GO" id="GO:0006357">
    <property type="term" value="P:regulation of transcription by RNA polymerase II"/>
    <property type="evidence" value="ECO:0007669"/>
    <property type="project" value="TreeGrafter"/>
</dbReference>